<dbReference type="Gene3D" id="1.10.10.10">
    <property type="entry name" value="Winged helix-like DNA-binding domain superfamily/Winged helix DNA-binding domain"/>
    <property type="match status" value="1"/>
</dbReference>
<dbReference type="RefSeq" id="WP_348520020.1">
    <property type="nucleotide sequence ID" value="NZ_BSUL01000001.1"/>
</dbReference>
<dbReference type="InterPro" id="IPR050176">
    <property type="entry name" value="LTTR"/>
</dbReference>
<dbReference type="PANTHER" id="PTHR30579">
    <property type="entry name" value="TRANSCRIPTIONAL REGULATOR"/>
    <property type="match status" value="1"/>
</dbReference>
<keyword evidence="5" id="KW-0804">Transcription</keyword>
<dbReference type="GO" id="GO:0003700">
    <property type="term" value="F:DNA-binding transcription factor activity"/>
    <property type="evidence" value="ECO:0007669"/>
    <property type="project" value="InterPro"/>
</dbReference>
<protein>
    <submittedName>
        <fullName evidence="7">Transcriptional regulator ArgP</fullName>
    </submittedName>
</protein>
<evidence type="ECO:0000256" key="4">
    <source>
        <dbReference type="ARBA" id="ARBA00023159"/>
    </source>
</evidence>
<dbReference type="NCBIfam" id="TIGR03298">
    <property type="entry name" value="argP"/>
    <property type="match status" value="1"/>
</dbReference>
<evidence type="ECO:0000256" key="3">
    <source>
        <dbReference type="ARBA" id="ARBA00023125"/>
    </source>
</evidence>
<dbReference type="GO" id="GO:0003677">
    <property type="term" value="F:DNA binding"/>
    <property type="evidence" value="ECO:0007669"/>
    <property type="project" value="UniProtKB-KW"/>
</dbReference>
<dbReference type="SUPFAM" id="SSF53850">
    <property type="entry name" value="Periplasmic binding protein-like II"/>
    <property type="match status" value="1"/>
</dbReference>
<dbReference type="PANTHER" id="PTHR30579:SF2">
    <property type="entry name" value="HTH-TYPE TRANSCRIPTIONAL REGULATOR ARGP"/>
    <property type="match status" value="1"/>
</dbReference>
<keyword evidence="4" id="KW-0010">Activator</keyword>
<dbReference type="PROSITE" id="PS50931">
    <property type="entry name" value="HTH_LYSR"/>
    <property type="match status" value="1"/>
</dbReference>
<evidence type="ECO:0000256" key="5">
    <source>
        <dbReference type="ARBA" id="ARBA00023163"/>
    </source>
</evidence>
<accession>A0AA37UNN3</accession>
<comment type="similarity">
    <text evidence="1">Belongs to the LysR transcriptional regulatory family.</text>
</comment>
<gene>
    <name evidence="7" type="primary">iciA</name>
    <name evidence="7" type="ORF">GCM10025874_26130</name>
</gene>
<keyword evidence="2" id="KW-0805">Transcription regulation</keyword>
<dbReference type="InterPro" id="IPR036388">
    <property type="entry name" value="WH-like_DNA-bd_sf"/>
</dbReference>
<name>A0AA37UNN3_9MICO</name>
<keyword evidence="8" id="KW-1185">Reference proteome</keyword>
<dbReference type="EMBL" id="BSUL01000001">
    <property type="protein sequence ID" value="GMA29360.1"/>
    <property type="molecule type" value="Genomic_DNA"/>
</dbReference>
<sequence>MSQRVKAIESQLGRVLLRRGKPVTATESGQAVVRLARQVELLQRDARAALQPAEGELTSIALAVNGDSLATWILPALARLSAVHPLVFDLHREDQAHSAELLRQGAVMAAVTSEAAPVQGCVVTPLARMRYRPMATAAFRRRWFPHGVTAEAISAAPVVEFDRKDDLQRDFVRSVHPGARPPQHFVPASAEFAAAVALGLGWGMVPAMQAEEHPGLEPLADGVDVPLYWQQWALDSPALALVAEALREAARSVH</sequence>
<feature type="domain" description="HTH lysR-type" evidence="6">
    <location>
        <begin position="1"/>
        <end position="26"/>
    </location>
</feature>
<dbReference type="Gene3D" id="3.40.190.10">
    <property type="entry name" value="Periplasmic binding protein-like II"/>
    <property type="match status" value="2"/>
</dbReference>
<dbReference type="InterPro" id="IPR000847">
    <property type="entry name" value="LysR_HTH_N"/>
</dbReference>
<keyword evidence="3" id="KW-0238">DNA-binding</keyword>
<evidence type="ECO:0000256" key="2">
    <source>
        <dbReference type="ARBA" id="ARBA00023015"/>
    </source>
</evidence>
<comment type="caution">
    <text evidence="7">The sequence shown here is derived from an EMBL/GenBank/DDBJ whole genome shotgun (WGS) entry which is preliminary data.</text>
</comment>
<dbReference type="InterPro" id="IPR017685">
    <property type="entry name" value="ArgP"/>
</dbReference>
<reference evidence="7 8" key="1">
    <citation type="journal article" date="2014" name="Int. J. Syst. Evol. Microbiol.">
        <title>Complete genome sequence of Corynebacterium casei LMG S-19264T (=DSM 44701T), isolated from a smear-ripened cheese.</title>
        <authorList>
            <consortium name="US DOE Joint Genome Institute (JGI-PGF)"/>
            <person name="Walter F."/>
            <person name="Albersmeier A."/>
            <person name="Kalinowski J."/>
            <person name="Ruckert C."/>
        </authorList>
    </citation>
    <scope>NUCLEOTIDE SEQUENCE [LARGE SCALE GENOMIC DNA]</scope>
    <source>
        <strain evidence="7 8">NBRC 112289</strain>
    </source>
</reference>
<dbReference type="InterPro" id="IPR036390">
    <property type="entry name" value="WH_DNA-bd_sf"/>
</dbReference>
<evidence type="ECO:0000256" key="1">
    <source>
        <dbReference type="ARBA" id="ARBA00009437"/>
    </source>
</evidence>
<dbReference type="Proteomes" id="UP001157160">
    <property type="component" value="Unassembled WGS sequence"/>
</dbReference>
<evidence type="ECO:0000313" key="8">
    <source>
        <dbReference type="Proteomes" id="UP001157160"/>
    </source>
</evidence>
<dbReference type="NCBIfam" id="NF002964">
    <property type="entry name" value="PRK03635.1"/>
    <property type="match status" value="1"/>
</dbReference>
<dbReference type="SUPFAM" id="SSF46785">
    <property type="entry name" value="Winged helix' DNA-binding domain"/>
    <property type="match status" value="1"/>
</dbReference>
<evidence type="ECO:0000313" key="7">
    <source>
        <dbReference type="EMBL" id="GMA29360.1"/>
    </source>
</evidence>
<organism evidence="7 8">
    <name type="scientific">Arenivirga flava</name>
    <dbReference type="NCBI Taxonomy" id="1930060"/>
    <lineage>
        <taxon>Bacteria</taxon>
        <taxon>Bacillati</taxon>
        <taxon>Actinomycetota</taxon>
        <taxon>Actinomycetes</taxon>
        <taxon>Micrococcales</taxon>
        <taxon>Microbacteriaceae</taxon>
        <taxon>Arenivirga</taxon>
    </lineage>
</organism>
<evidence type="ECO:0000259" key="6">
    <source>
        <dbReference type="PROSITE" id="PS50931"/>
    </source>
</evidence>
<proteinExistence type="inferred from homology"/>
<dbReference type="AlphaFoldDB" id="A0AA37UNN3"/>